<protein>
    <submittedName>
        <fullName evidence="1">Uncharacterized protein</fullName>
    </submittedName>
</protein>
<organism evidence="1 2">
    <name type="scientific">Methanobrevibacter arboriphilus</name>
    <dbReference type="NCBI Taxonomy" id="39441"/>
    <lineage>
        <taxon>Archaea</taxon>
        <taxon>Methanobacteriati</taxon>
        <taxon>Methanobacteriota</taxon>
        <taxon>Methanomada group</taxon>
        <taxon>Methanobacteria</taxon>
        <taxon>Methanobacteriales</taxon>
        <taxon>Methanobacteriaceae</taxon>
        <taxon>Methanobrevibacter</taxon>
    </lineage>
</organism>
<proteinExistence type="predicted"/>
<keyword evidence="2" id="KW-1185">Reference proteome</keyword>
<dbReference type="Proteomes" id="UP000825015">
    <property type="component" value="Chromosome"/>
</dbReference>
<reference evidence="1" key="1">
    <citation type="submission" date="2019-06" db="EMBL/GenBank/DDBJ databases">
        <title>Complete genome sequence of Methanobrevibacter arboriphilus strain SA.</title>
        <authorList>
            <person name="Asakawa S."/>
        </authorList>
    </citation>
    <scope>NUCLEOTIDE SEQUENCE</scope>
    <source>
        <strain evidence="1">SA</strain>
    </source>
</reference>
<accession>A0ACA8R5E4</accession>
<dbReference type="EMBL" id="AP019779">
    <property type="protein sequence ID" value="BBL62249.1"/>
    <property type="molecule type" value="Genomic_DNA"/>
</dbReference>
<sequence>MYKNSASHFKILIFSFTLFLAVISLACEETNASEVENALDNDFYTNSSSDFEVNSTNYNTVNFNNSTTSTISNISNISNSSNTSNTSSSDYNSFNSANVDYNENNDSGKLSVPNVYGSYDEGVVLSATLTDQNNNPLSNRKIIFYVDDVKVGEANTNEQGIANFNYKPPAYDNFVIRASYSGTDYPTEDVEAGMAIQGAKSYLKVYPASGMFGKNITLTALFTDKNNVGISKKVIYFEINGIRIGQATTNSQGLAKLIYRLDQVGNLLVTSKYGGNDYKADDATGKLSVSKLKTQISINKFKGYYNQKSAIIVTLNKGITSLVGKKVKFYVNNKLVGNGTINYQTMAGLIYKVKSIGKFTIKAVFNGDENHTSVTKSKTFSIPSSTLFVINNRLVKNKRVYIQTTLINVGPKKSSFKISYKIPKKFKYFKPKVSTGKVIYNAKKRTLTWTLKKLKVHKSKSARLYWILTSKKGKFNLKPKVIKASRTRLEYNNKLSFVVR</sequence>
<name>A0ACA8R5E4_METAZ</name>
<evidence type="ECO:0000313" key="1">
    <source>
        <dbReference type="EMBL" id="BBL62249.1"/>
    </source>
</evidence>
<evidence type="ECO:0000313" key="2">
    <source>
        <dbReference type="Proteomes" id="UP000825015"/>
    </source>
</evidence>
<gene>
    <name evidence="1" type="ORF">MarbSA_12890</name>
</gene>